<sequence>MKECLRLITERRSITFFDPTREVPDELIKEILEISATAPSGYNLQPWEVVVVKDKEKKRQLKEICYGQQKVEDASANIVFIANPRAGFEHVDKVLDSWVELGYIPKEAKEKLKENIQRGWADREKAIRKAIRDTALFCMTVMIVSRAYGLETHPMEGFDEERLKEFLGVDKEKVIPVMLAIGYKDPQRELLPRAYRFKFEEFGRFL</sequence>
<feature type="domain" description="Nitroreductase" evidence="6">
    <location>
        <begin position="8"/>
        <end position="183"/>
    </location>
</feature>
<organism evidence="7">
    <name type="scientific">Thermocrinis ruber</name>
    <dbReference type="NCBI Taxonomy" id="75906"/>
    <lineage>
        <taxon>Bacteria</taxon>
        <taxon>Pseudomonadati</taxon>
        <taxon>Aquificota</taxon>
        <taxon>Aquificia</taxon>
        <taxon>Aquificales</taxon>
        <taxon>Aquificaceae</taxon>
        <taxon>Thermocrinis</taxon>
    </lineage>
</organism>
<evidence type="ECO:0000256" key="3">
    <source>
        <dbReference type="ARBA" id="ARBA00022630"/>
    </source>
</evidence>
<reference evidence="7" key="1">
    <citation type="journal article" date="2020" name="mSystems">
        <title>Genome- and Community-Level Interaction Insights into Carbon Utilization and Element Cycling Functions of Hydrothermarchaeota in Hydrothermal Sediment.</title>
        <authorList>
            <person name="Zhou Z."/>
            <person name="Liu Y."/>
            <person name="Xu W."/>
            <person name="Pan J."/>
            <person name="Luo Z.H."/>
            <person name="Li M."/>
        </authorList>
    </citation>
    <scope>NUCLEOTIDE SEQUENCE [LARGE SCALE GENOMIC DNA]</scope>
    <source>
        <strain evidence="7">SpSt-114</strain>
    </source>
</reference>
<dbReference type="Gene3D" id="3.40.109.10">
    <property type="entry name" value="NADH Oxidase"/>
    <property type="match status" value="1"/>
</dbReference>
<gene>
    <name evidence="7" type="ORF">ENN04_06870</name>
</gene>
<keyword evidence="3" id="KW-0285">Flavoprotein</keyword>
<dbReference type="InterPro" id="IPR000415">
    <property type="entry name" value="Nitroreductase-like"/>
</dbReference>
<comment type="cofactor">
    <cofactor evidence="1">
        <name>FMN</name>
        <dbReference type="ChEBI" id="CHEBI:58210"/>
    </cofactor>
</comment>
<dbReference type="PANTHER" id="PTHR43673">
    <property type="entry name" value="NAD(P)H NITROREDUCTASE YDGI-RELATED"/>
    <property type="match status" value="1"/>
</dbReference>
<evidence type="ECO:0000313" key="7">
    <source>
        <dbReference type="EMBL" id="HHO74335.1"/>
    </source>
</evidence>
<dbReference type="SUPFAM" id="SSF55469">
    <property type="entry name" value="FMN-dependent nitroreductase-like"/>
    <property type="match status" value="1"/>
</dbReference>
<dbReference type="GO" id="GO:0016491">
    <property type="term" value="F:oxidoreductase activity"/>
    <property type="evidence" value="ECO:0007669"/>
    <property type="project" value="UniProtKB-KW"/>
</dbReference>
<accession>A0A7C5X1I9</accession>
<keyword evidence="4" id="KW-0288">FMN</keyword>
<comment type="caution">
    <text evidence="7">The sequence shown here is derived from an EMBL/GenBank/DDBJ whole genome shotgun (WGS) entry which is preliminary data.</text>
</comment>
<evidence type="ECO:0000256" key="5">
    <source>
        <dbReference type="ARBA" id="ARBA00023002"/>
    </source>
</evidence>
<evidence type="ECO:0000256" key="2">
    <source>
        <dbReference type="ARBA" id="ARBA00007118"/>
    </source>
</evidence>
<comment type="similarity">
    <text evidence="2">Belongs to the nitroreductase family.</text>
</comment>
<dbReference type="PANTHER" id="PTHR43673:SF2">
    <property type="entry name" value="NITROREDUCTASE"/>
    <property type="match status" value="1"/>
</dbReference>
<dbReference type="InterPro" id="IPR029479">
    <property type="entry name" value="Nitroreductase"/>
</dbReference>
<evidence type="ECO:0000256" key="4">
    <source>
        <dbReference type="ARBA" id="ARBA00022643"/>
    </source>
</evidence>
<protein>
    <submittedName>
        <fullName evidence="7">Nitroreductase family protein</fullName>
    </submittedName>
</protein>
<proteinExistence type="inferred from homology"/>
<name>A0A7C5X1I9_9AQUI</name>
<keyword evidence="5" id="KW-0560">Oxidoreductase</keyword>
<dbReference type="Pfam" id="PF00881">
    <property type="entry name" value="Nitroreductase"/>
    <property type="match status" value="1"/>
</dbReference>
<evidence type="ECO:0000259" key="6">
    <source>
        <dbReference type="Pfam" id="PF00881"/>
    </source>
</evidence>
<evidence type="ECO:0000256" key="1">
    <source>
        <dbReference type="ARBA" id="ARBA00001917"/>
    </source>
</evidence>
<dbReference type="AlphaFoldDB" id="A0A7C5X1I9"/>
<dbReference type="EMBL" id="DSAC01000087">
    <property type="protein sequence ID" value="HHO74335.1"/>
    <property type="molecule type" value="Genomic_DNA"/>
</dbReference>